<proteinExistence type="predicted"/>
<sequence>MALLEGCRTLRVRPARHSDDAEKNKPHTGRGNPLKQNQPLQRYDGRALLPCFRRSVELGTGGTVRDLNPAAEAVRWHLRNSRAA</sequence>
<dbReference type="AlphaFoldDB" id="A0A919M9D2"/>
<accession>A0A919M9D2</accession>
<dbReference type="EMBL" id="BOMM01000028">
    <property type="protein sequence ID" value="GIE11401.1"/>
    <property type="molecule type" value="Genomic_DNA"/>
</dbReference>
<protein>
    <submittedName>
        <fullName evidence="2">Uncharacterized protein</fullName>
    </submittedName>
</protein>
<comment type="caution">
    <text evidence="2">The sequence shown here is derived from an EMBL/GenBank/DDBJ whole genome shotgun (WGS) entry which is preliminary data.</text>
</comment>
<reference evidence="2" key="1">
    <citation type="submission" date="2021-01" db="EMBL/GenBank/DDBJ databases">
        <title>Whole genome shotgun sequence of Actinoplanes ferrugineus NBRC 15555.</title>
        <authorList>
            <person name="Komaki H."/>
            <person name="Tamura T."/>
        </authorList>
    </citation>
    <scope>NUCLEOTIDE SEQUENCE</scope>
    <source>
        <strain evidence="2">NBRC 15555</strain>
    </source>
</reference>
<feature type="compositionally biased region" description="Basic and acidic residues" evidence="1">
    <location>
        <begin position="16"/>
        <end position="25"/>
    </location>
</feature>
<feature type="region of interest" description="Disordered" evidence="1">
    <location>
        <begin position="1"/>
        <end position="41"/>
    </location>
</feature>
<organism evidence="2 3">
    <name type="scientific">Paractinoplanes ferrugineus</name>
    <dbReference type="NCBI Taxonomy" id="113564"/>
    <lineage>
        <taxon>Bacteria</taxon>
        <taxon>Bacillati</taxon>
        <taxon>Actinomycetota</taxon>
        <taxon>Actinomycetes</taxon>
        <taxon>Micromonosporales</taxon>
        <taxon>Micromonosporaceae</taxon>
        <taxon>Paractinoplanes</taxon>
    </lineage>
</organism>
<evidence type="ECO:0000256" key="1">
    <source>
        <dbReference type="SAM" id="MobiDB-lite"/>
    </source>
</evidence>
<gene>
    <name evidence="2" type="ORF">Afe05nite_32410</name>
</gene>
<name>A0A919M9D2_9ACTN</name>
<dbReference type="Proteomes" id="UP000598174">
    <property type="component" value="Unassembled WGS sequence"/>
</dbReference>
<evidence type="ECO:0000313" key="3">
    <source>
        <dbReference type="Proteomes" id="UP000598174"/>
    </source>
</evidence>
<keyword evidence="3" id="KW-1185">Reference proteome</keyword>
<evidence type="ECO:0000313" key="2">
    <source>
        <dbReference type="EMBL" id="GIE11401.1"/>
    </source>
</evidence>